<name>A0A9P8YFA6_9PEZI</name>
<dbReference type="InterPro" id="IPR045170">
    <property type="entry name" value="MTOX"/>
</dbReference>
<evidence type="ECO:0000256" key="3">
    <source>
        <dbReference type="ARBA" id="ARBA00022630"/>
    </source>
</evidence>
<dbReference type="Proteomes" id="UP000756346">
    <property type="component" value="Unassembled WGS sequence"/>
</dbReference>
<evidence type="ECO:0000256" key="1">
    <source>
        <dbReference type="ARBA" id="ARBA00001974"/>
    </source>
</evidence>
<dbReference type="InterPro" id="IPR006076">
    <property type="entry name" value="FAD-dep_OxRdtase"/>
</dbReference>
<dbReference type="Gene3D" id="3.50.50.60">
    <property type="entry name" value="FAD/NAD(P)-binding domain"/>
    <property type="match status" value="1"/>
</dbReference>
<evidence type="ECO:0000256" key="2">
    <source>
        <dbReference type="ARBA" id="ARBA00010989"/>
    </source>
</evidence>
<protein>
    <submittedName>
        <fullName evidence="8">FAD dependent oxidoreductase</fullName>
    </submittedName>
</protein>
<comment type="similarity">
    <text evidence="2">Belongs to the MSOX/MTOX family.</text>
</comment>
<evidence type="ECO:0000313" key="8">
    <source>
        <dbReference type="EMBL" id="KAH7035952.1"/>
    </source>
</evidence>
<dbReference type="PANTHER" id="PTHR10961:SF26">
    <property type="entry name" value="L-SACCHAROPINE OXIDASE"/>
    <property type="match status" value="1"/>
</dbReference>
<accession>A0A9P8YFA6</accession>
<dbReference type="EMBL" id="JAGTJQ010000003">
    <property type="protein sequence ID" value="KAH7035952.1"/>
    <property type="molecule type" value="Genomic_DNA"/>
</dbReference>
<dbReference type="PANTHER" id="PTHR10961">
    <property type="entry name" value="PEROXISOMAL SARCOSINE OXIDASE"/>
    <property type="match status" value="1"/>
</dbReference>
<dbReference type="InterPro" id="IPR036188">
    <property type="entry name" value="FAD/NAD-bd_sf"/>
</dbReference>
<dbReference type="AlphaFoldDB" id="A0A9P8YFA6"/>
<dbReference type="GO" id="GO:0050660">
    <property type="term" value="F:flavin adenine dinucleotide binding"/>
    <property type="evidence" value="ECO:0007669"/>
    <property type="project" value="InterPro"/>
</dbReference>
<feature type="region of interest" description="Disordered" evidence="6">
    <location>
        <begin position="326"/>
        <end position="349"/>
    </location>
</feature>
<dbReference type="Gene3D" id="3.30.9.10">
    <property type="entry name" value="D-Amino Acid Oxidase, subunit A, domain 2"/>
    <property type="match status" value="1"/>
</dbReference>
<evidence type="ECO:0000256" key="6">
    <source>
        <dbReference type="SAM" id="MobiDB-lite"/>
    </source>
</evidence>
<organism evidence="8 9">
    <name type="scientific">Microdochium trichocladiopsis</name>
    <dbReference type="NCBI Taxonomy" id="1682393"/>
    <lineage>
        <taxon>Eukaryota</taxon>
        <taxon>Fungi</taxon>
        <taxon>Dikarya</taxon>
        <taxon>Ascomycota</taxon>
        <taxon>Pezizomycotina</taxon>
        <taxon>Sordariomycetes</taxon>
        <taxon>Xylariomycetidae</taxon>
        <taxon>Xylariales</taxon>
        <taxon>Microdochiaceae</taxon>
        <taxon>Microdochium</taxon>
    </lineage>
</organism>
<evidence type="ECO:0000259" key="7">
    <source>
        <dbReference type="Pfam" id="PF01266"/>
    </source>
</evidence>
<dbReference type="GeneID" id="70182960"/>
<dbReference type="SUPFAM" id="SSF51905">
    <property type="entry name" value="FAD/NAD(P)-binding domain"/>
    <property type="match status" value="1"/>
</dbReference>
<comment type="caution">
    <text evidence="8">The sequence shown here is derived from an EMBL/GenBank/DDBJ whole genome shotgun (WGS) entry which is preliminary data.</text>
</comment>
<dbReference type="OrthoDB" id="2219495at2759"/>
<evidence type="ECO:0000313" key="9">
    <source>
        <dbReference type="Proteomes" id="UP000756346"/>
    </source>
</evidence>
<dbReference type="GO" id="GO:0008115">
    <property type="term" value="F:sarcosine oxidase activity"/>
    <property type="evidence" value="ECO:0007669"/>
    <property type="project" value="TreeGrafter"/>
</dbReference>
<evidence type="ECO:0000256" key="4">
    <source>
        <dbReference type="ARBA" id="ARBA00022827"/>
    </source>
</evidence>
<keyword evidence="4" id="KW-0274">FAD</keyword>
<feature type="domain" description="FAD dependent oxidoreductase" evidence="7">
    <location>
        <begin position="13"/>
        <end position="432"/>
    </location>
</feature>
<keyword evidence="5" id="KW-0560">Oxidoreductase</keyword>
<keyword evidence="3" id="KW-0285">Flavoprotein</keyword>
<sequence length="482" mass="51960">MASPQPPPQNRSILIIGGGTFGLSTALSLARATASSADSQSTTTTTITVLEKDTQIPSRFSAGHDLNKIIRAEYADPFYTDLSVHAIRKWQTDPLYQPYYFERGYLNVISAAAPAATRQGLDKYRASLETHPAFRGKVRAVRGAAEVKRLVAQFDGPCEGWEGYYNEMAGYAHSRDAMDAVYRECKREFADRVKFCVGPEHGEVERLLFEGEGEGGAGRCVGAVTRDGQVHRADTTIVTAGAGVVSLMPQQLAGSSSSSPGRGLGLGITARCWGVVHIQLTPDEAAALRGIPVTMVRDLAFFFEPDRDTNKLKFCHMGGGYHHLVHQESSSSSSSSSSAQSSVADAGPPRDLASSQFVPEIDVQHIRRLLREALPALADRPLIDAHLCWIADSGNSDFVIDFVPGAVGKSLAVATGDSGHGFKMLPIIGDIVKGLLESGEQSVARWRWAVHERNNNDGSVDGVRNWRNGAGKDLADLVRAKL</sequence>
<comment type="cofactor">
    <cofactor evidence="1">
        <name>FAD</name>
        <dbReference type="ChEBI" id="CHEBI:57692"/>
    </cofactor>
</comment>
<gene>
    <name evidence="8" type="ORF">B0I36DRAFT_319430</name>
</gene>
<dbReference type="RefSeq" id="XP_046016045.1">
    <property type="nucleotide sequence ID" value="XM_046153414.1"/>
</dbReference>
<reference evidence="8" key="1">
    <citation type="journal article" date="2021" name="Nat. Commun.">
        <title>Genetic determinants of endophytism in the Arabidopsis root mycobiome.</title>
        <authorList>
            <person name="Mesny F."/>
            <person name="Miyauchi S."/>
            <person name="Thiergart T."/>
            <person name="Pickel B."/>
            <person name="Atanasova L."/>
            <person name="Karlsson M."/>
            <person name="Huettel B."/>
            <person name="Barry K.W."/>
            <person name="Haridas S."/>
            <person name="Chen C."/>
            <person name="Bauer D."/>
            <person name="Andreopoulos W."/>
            <person name="Pangilinan J."/>
            <person name="LaButti K."/>
            <person name="Riley R."/>
            <person name="Lipzen A."/>
            <person name="Clum A."/>
            <person name="Drula E."/>
            <person name="Henrissat B."/>
            <person name="Kohler A."/>
            <person name="Grigoriev I.V."/>
            <person name="Martin F.M."/>
            <person name="Hacquard S."/>
        </authorList>
    </citation>
    <scope>NUCLEOTIDE SEQUENCE</scope>
    <source>
        <strain evidence="8">MPI-CAGE-CH-0230</strain>
    </source>
</reference>
<feature type="compositionally biased region" description="Low complexity" evidence="6">
    <location>
        <begin position="329"/>
        <end position="342"/>
    </location>
</feature>
<dbReference type="Pfam" id="PF01266">
    <property type="entry name" value="DAO"/>
    <property type="match status" value="1"/>
</dbReference>
<keyword evidence="9" id="KW-1185">Reference proteome</keyword>
<dbReference type="GO" id="GO:0051698">
    <property type="term" value="F:saccharopine oxidase activity"/>
    <property type="evidence" value="ECO:0007669"/>
    <property type="project" value="TreeGrafter"/>
</dbReference>
<evidence type="ECO:0000256" key="5">
    <source>
        <dbReference type="ARBA" id="ARBA00023002"/>
    </source>
</evidence>
<proteinExistence type="inferred from homology"/>